<reference evidence="1" key="2">
    <citation type="journal article" date="2024" name="Plant">
        <title>Genomic evolution and insights into agronomic trait innovations of Sesamum species.</title>
        <authorList>
            <person name="Miao H."/>
            <person name="Wang L."/>
            <person name="Qu L."/>
            <person name="Liu H."/>
            <person name="Sun Y."/>
            <person name="Le M."/>
            <person name="Wang Q."/>
            <person name="Wei S."/>
            <person name="Zheng Y."/>
            <person name="Lin W."/>
            <person name="Duan Y."/>
            <person name="Cao H."/>
            <person name="Xiong S."/>
            <person name="Wang X."/>
            <person name="Wei L."/>
            <person name="Li C."/>
            <person name="Ma Q."/>
            <person name="Ju M."/>
            <person name="Zhao R."/>
            <person name="Li G."/>
            <person name="Mu C."/>
            <person name="Tian Q."/>
            <person name="Mei H."/>
            <person name="Zhang T."/>
            <person name="Gao T."/>
            <person name="Zhang H."/>
        </authorList>
    </citation>
    <scope>NUCLEOTIDE SEQUENCE</scope>
    <source>
        <strain evidence="1">G02</strain>
    </source>
</reference>
<name>A0AAW2L2E7_SESRA</name>
<dbReference type="EMBL" id="JACGWJ010000026">
    <property type="protein sequence ID" value="KAL0313441.1"/>
    <property type="molecule type" value="Genomic_DNA"/>
</dbReference>
<organism evidence="1">
    <name type="scientific">Sesamum radiatum</name>
    <name type="common">Black benniseed</name>
    <dbReference type="NCBI Taxonomy" id="300843"/>
    <lineage>
        <taxon>Eukaryota</taxon>
        <taxon>Viridiplantae</taxon>
        <taxon>Streptophyta</taxon>
        <taxon>Embryophyta</taxon>
        <taxon>Tracheophyta</taxon>
        <taxon>Spermatophyta</taxon>
        <taxon>Magnoliopsida</taxon>
        <taxon>eudicotyledons</taxon>
        <taxon>Gunneridae</taxon>
        <taxon>Pentapetalae</taxon>
        <taxon>asterids</taxon>
        <taxon>lamiids</taxon>
        <taxon>Lamiales</taxon>
        <taxon>Pedaliaceae</taxon>
        <taxon>Sesamum</taxon>
    </lineage>
</organism>
<protein>
    <submittedName>
        <fullName evidence="1">Uncharacterized protein</fullName>
    </submittedName>
</protein>
<proteinExistence type="predicted"/>
<dbReference type="AlphaFoldDB" id="A0AAW2L2E7"/>
<evidence type="ECO:0000313" key="1">
    <source>
        <dbReference type="EMBL" id="KAL0313441.1"/>
    </source>
</evidence>
<reference evidence="1" key="1">
    <citation type="submission" date="2020-06" db="EMBL/GenBank/DDBJ databases">
        <authorList>
            <person name="Li T."/>
            <person name="Hu X."/>
            <person name="Zhang T."/>
            <person name="Song X."/>
            <person name="Zhang H."/>
            <person name="Dai N."/>
            <person name="Sheng W."/>
            <person name="Hou X."/>
            <person name="Wei L."/>
        </authorList>
    </citation>
    <scope>NUCLEOTIDE SEQUENCE</scope>
    <source>
        <strain evidence="1">G02</strain>
        <tissue evidence="1">Leaf</tissue>
    </source>
</reference>
<gene>
    <name evidence="1" type="ORF">Sradi_5743400</name>
</gene>
<comment type="caution">
    <text evidence="1">The sequence shown here is derived from an EMBL/GenBank/DDBJ whole genome shotgun (WGS) entry which is preliminary data.</text>
</comment>
<accession>A0AAW2L2E7</accession>
<sequence>MGEEIRDYVAEFNPAAEVLLILPLGYGSEHKWIKKSIFWKLEYWETHLMRHNLHAMHIDMKELRCTV</sequence>